<feature type="region of interest" description="Disordered" evidence="1">
    <location>
        <begin position="35"/>
        <end position="73"/>
    </location>
</feature>
<dbReference type="Proteomes" id="UP001589698">
    <property type="component" value="Unassembled WGS sequence"/>
</dbReference>
<proteinExistence type="predicted"/>
<feature type="chain" id="PRO_5046830337" description="Lipoprotein" evidence="2">
    <location>
        <begin position="32"/>
        <end position="210"/>
    </location>
</feature>
<evidence type="ECO:0000256" key="1">
    <source>
        <dbReference type="SAM" id="MobiDB-lite"/>
    </source>
</evidence>
<feature type="compositionally biased region" description="Low complexity" evidence="1">
    <location>
        <begin position="44"/>
        <end position="69"/>
    </location>
</feature>
<evidence type="ECO:0008006" key="5">
    <source>
        <dbReference type="Google" id="ProtNLM"/>
    </source>
</evidence>
<comment type="caution">
    <text evidence="3">The sequence shown here is derived from an EMBL/GenBank/DDBJ whole genome shotgun (WGS) entry which is preliminary data.</text>
</comment>
<evidence type="ECO:0000313" key="3">
    <source>
        <dbReference type="EMBL" id="MFC0221221.1"/>
    </source>
</evidence>
<keyword evidence="4" id="KW-1185">Reference proteome</keyword>
<feature type="signal peptide" evidence="2">
    <location>
        <begin position="1"/>
        <end position="31"/>
    </location>
</feature>
<protein>
    <recommendedName>
        <fullName evidence="5">Lipoprotein</fullName>
    </recommendedName>
</protein>
<dbReference type="EMBL" id="JBHLXH010000001">
    <property type="protein sequence ID" value="MFC0221221.1"/>
    <property type="molecule type" value="Genomic_DNA"/>
</dbReference>
<sequence>MSNQTRSRTLRRPRRGCAVVALAAVSTLLCAASCGGAPDNGGQPTDPSPTTTASGTTEPTPTEPTTSEPTTDEEKAAAALLSYLDVRDKAYATGRISKKLNRFATGQEHFALQQFVQQLTAPPETRFQGAWDHAVISVEMQSGGSALVTDCEDGSNVDVVRVSDSSVLPWIKFEGKELPRRLEQVYRVELTGGRWKVSSAESLPNEVAAC</sequence>
<gene>
    <name evidence="3" type="ORF">ACFFJG_01910</name>
</gene>
<evidence type="ECO:0000256" key="2">
    <source>
        <dbReference type="SAM" id="SignalP"/>
    </source>
</evidence>
<name>A0ABV6DWX4_9ACTN</name>
<evidence type="ECO:0000313" key="4">
    <source>
        <dbReference type="Proteomes" id="UP001589698"/>
    </source>
</evidence>
<keyword evidence="2" id="KW-0732">Signal</keyword>
<organism evidence="3 4">
    <name type="scientific">Nocardioides zeicaulis</name>
    <dbReference type="NCBI Taxonomy" id="1776857"/>
    <lineage>
        <taxon>Bacteria</taxon>
        <taxon>Bacillati</taxon>
        <taxon>Actinomycetota</taxon>
        <taxon>Actinomycetes</taxon>
        <taxon>Propionibacteriales</taxon>
        <taxon>Nocardioidaceae</taxon>
        <taxon>Nocardioides</taxon>
    </lineage>
</organism>
<reference evidence="3 4" key="1">
    <citation type="submission" date="2024-09" db="EMBL/GenBank/DDBJ databases">
        <authorList>
            <person name="Sun Q."/>
            <person name="Mori K."/>
        </authorList>
    </citation>
    <scope>NUCLEOTIDE SEQUENCE [LARGE SCALE GENOMIC DNA]</scope>
    <source>
        <strain evidence="3 4">CCM 8654</strain>
    </source>
</reference>
<dbReference type="RefSeq" id="WP_378516920.1">
    <property type="nucleotide sequence ID" value="NZ_CBCSDI010000028.1"/>
</dbReference>
<accession>A0ABV6DWX4</accession>